<protein>
    <recommendedName>
        <fullName evidence="3">Putative Flp pilus-assembly TadG-like N-terminal domain-containing protein</fullName>
    </recommendedName>
</protein>
<dbReference type="Proteomes" id="UP000094828">
    <property type="component" value="Unassembled WGS sequence"/>
</dbReference>
<feature type="transmembrane region" description="Helical" evidence="2">
    <location>
        <begin position="47"/>
        <end position="71"/>
    </location>
</feature>
<dbReference type="EMBL" id="LYDR01000152">
    <property type="protein sequence ID" value="ODA28559.1"/>
    <property type="molecule type" value="Genomic_DNA"/>
</dbReference>
<keyword evidence="5" id="KW-1185">Reference proteome</keyword>
<name>A0A1C3E5Y4_9PLAN</name>
<dbReference type="STRING" id="1841610.A6X21_12725"/>
<evidence type="ECO:0000256" key="1">
    <source>
        <dbReference type="SAM" id="MobiDB-lite"/>
    </source>
</evidence>
<reference evidence="4 5" key="1">
    <citation type="submission" date="2016-05" db="EMBL/GenBank/DDBJ databases">
        <title>Genomic and physiological characterization of Planctopirus sp. isolated from fresh water lake.</title>
        <authorList>
            <person name="Subhash Y."/>
            <person name="Ramana C."/>
        </authorList>
    </citation>
    <scope>NUCLEOTIDE SEQUENCE [LARGE SCALE GENOMIC DNA]</scope>
    <source>
        <strain evidence="4 5">JC280</strain>
    </source>
</reference>
<feature type="compositionally biased region" description="Polar residues" evidence="1">
    <location>
        <begin position="1"/>
        <end position="17"/>
    </location>
</feature>
<dbReference type="AlphaFoldDB" id="A0A1C3E5Y4"/>
<evidence type="ECO:0000256" key="2">
    <source>
        <dbReference type="SAM" id="Phobius"/>
    </source>
</evidence>
<sequence length="490" mass="53542">MSSRNSERTFNMRPSTTPRHDRFIHRSDSEQRFEYSQTCSCHHRGAIAVHAAICMLPIMLLMALVVDVGLICMTNAQLQQAADASAISAAHSLVHSMQPTKLATDFNKATSTAHRITVLHPGAAQGEKLRLANQDLEFLNAHYDRRSSQYVTAPVSSQQSFANAVRVSIRRDESVNSRLSLSFSHLMGLESTSLRRDATAAFFPATEIGEGAEILPIAVDATVWTTMRLGNHLTNQIVPYDIADFVENISLLDALAMTLGKRILDPVGVPFDLAGNPLLIMDRQSWNSSKETVTSGSDGVWEGLFLPHQLERTLTKIPLVTGLTGIKYVPGNMVVIDLGKQASSSKLVMNLARLERQLVTGLDIHDVAGVNAFNGTTGETIKTPFSVPGQYYLPKELKEELTQSIGKPKILFLYATIPGVITTAKDLLQQPTAFVIVGWVGAVVTEVNFDSTLNYVKLQPAPYHSFRLGKGDGSNTDFSSGVYAGPYLIE</sequence>
<feature type="domain" description="Putative Flp pilus-assembly TadG-like N-terminal" evidence="3">
    <location>
        <begin position="45"/>
        <end position="90"/>
    </location>
</feature>
<evidence type="ECO:0000313" key="4">
    <source>
        <dbReference type="EMBL" id="ODA28559.1"/>
    </source>
</evidence>
<feature type="region of interest" description="Disordered" evidence="1">
    <location>
        <begin position="1"/>
        <end position="21"/>
    </location>
</feature>
<keyword evidence="2" id="KW-0472">Membrane</keyword>
<gene>
    <name evidence="4" type="ORF">A6X21_12725</name>
</gene>
<organism evidence="4 5">
    <name type="scientific">Planctopirus hydrillae</name>
    <dbReference type="NCBI Taxonomy" id="1841610"/>
    <lineage>
        <taxon>Bacteria</taxon>
        <taxon>Pseudomonadati</taxon>
        <taxon>Planctomycetota</taxon>
        <taxon>Planctomycetia</taxon>
        <taxon>Planctomycetales</taxon>
        <taxon>Planctomycetaceae</taxon>
        <taxon>Planctopirus</taxon>
    </lineage>
</organism>
<dbReference type="OrthoDB" id="9821772at2"/>
<keyword evidence="2" id="KW-0812">Transmembrane</keyword>
<evidence type="ECO:0000259" key="3">
    <source>
        <dbReference type="Pfam" id="PF13400"/>
    </source>
</evidence>
<proteinExistence type="predicted"/>
<accession>A0A1C3E5Y4</accession>
<dbReference type="InterPro" id="IPR028087">
    <property type="entry name" value="Tad_N"/>
</dbReference>
<comment type="caution">
    <text evidence="4">The sequence shown here is derived from an EMBL/GenBank/DDBJ whole genome shotgun (WGS) entry which is preliminary data.</text>
</comment>
<evidence type="ECO:0000313" key="5">
    <source>
        <dbReference type="Proteomes" id="UP000094828"/>
    </source>
</evidence>
<dbReference type="Pfam" id="PF13400">
    <property type="entry name" value="Tad"/>
    <property type="match status" value="1"/>
</dbReference>
<keyword evidence="2" id="KW-1133">Transmembrane helix</keyword>